<gene>
    <name evidence="1" type="ORF">L6164_037393</name>
</gene>
<evidence type="ECO:0000313" key="1">
    <source>
        <dbReference type="EMBL" id="KAI4297504.1"/>
    </source>
</evidence>
<dbReference type="EMBL" id="CM039439">
    <property type="protein sequence ID" value="KAI4297504.1"/>
    <property type="molecule type" value="Genomic_DNA"/>
</dbReference>
<organism evidence="1 2">
    <name type="scientific">Bauhinia variegata</name>
    <name type="common">Purple orchid tree</name>
    <name type="synonym">Phanera variegata</name>
    <dbReference type="NCBI Taxonomy" id="167791"/>
    <lineage>
        <taxon>Eukaryota</taxon>
        <taxon>Viridiplantae</taxon>
        <taxon>Streptophyta</taxon>
        <taxon>Embryophyta</taxon>
        <taxon>Tracheophyta</taxon>
        <taxon>Spermatophyta</taxon>
        <taxon>Magnoliopsida</taxon>
        <taxon>eudicotyledons</taxon>
        <taxon>Gunneridae</taxon>
        <taxon>Pentapetalae</taxon>
        <taxon>rosids</taxon>
        <taxon>fabids</taxon>
        <taxon>Fabales</taxon>
        <taxon>Fabaceae</taxon>
        <taxon>Cercidoideae</taxon>
        <taxon>Cercideae</taxon>
        <taxon>Bauhiniinae</taxon>
        <taxon>Bauhinia</taxon>
    </lineage>
</organism>
<proteinExistence type="predicted"/>
<accession>A0ACB9KJZ3</accession>
<protein>
    <submittedName>
        <fullName evidence="1">Uncharacterized protein</fullName>
    </submittedName>
</protein>
<evidence type="ECO:0000313" key="2">
    <source>
        <dbReference type="Proteomes" id="UP000828941"/>
    </source>
</evidence>
<comment type="caution">
    <text evidence="1">The sequence shown here is derived from an EMBL/GenBank/DDBJ whole genome shotgun (WGS) entry which is preliminary data.</text>
</comment>
<name>A0ACB9KJZ3_BAUVA</name>
<sequence>MSMEYQKIHACPNDCILYKREFEGLHECSMCGVSSYKQKDSASSSDVRTKGSPLKLYHLANSPQWKTINQLFPEFKNKLRNLRVGLAIDGMNLMTIIRLYFFFSAICSKVIYSQKLDELENDVIIILCQLEI</sequence>
<reference evidence="1 2" key="1">
    <citation type="journal article" date="2022" name="DNA Res.">
        <title>Chromosomal-level genome assembly of the orchid tree Bauhinia variegata (Leguminosae; Cercidoideae) supports the allotetraploid origin hypothesis of Bauhinia.</title>
        <authorList>
            <person name="Zhong Y."/>
            <person name="Chen Y."/>
            <person name="Zheng D."/>
            <person name="Pang J."/>
            <person name="Liu Y."/>
            <person name="Luo S."/>
            <person name="Meng S."/>
            <person name="Qian L."/>
            <person name="Wei D."/>
            <person name="Dai S."/>
            <person name="Zhou R."/>
        </authorList>
    </citation>
    <scope>NUCLEOTIDE SEQUENCE [LARGE SCALE GENOMIC DNA]</scope>
    <source>
        <strain evidence="1">BV-YZ2020</strain>
    </source>
</reference>
<keyword evidence="2" id="KW-1185">Reference proteome</keyword>
<dbReference type="Proteomes" id="UP000828941">
    <property type="component" value="Chromosome 14"/>
</dbReference>